<dbReference type="Gene3D" id="3.30.920.10">
    <property type="entry name" value="Frataxin/CyaY"/>
    <property type="match status" value="1"/>
</dbReference>
<dbReference type="PROSITE" id="PS50810">
    <property type="entry name" value="FRATAXIN_2"/>
    <property type="match status" value="1"/>
</dbReference>
<dbReference type="GO" id="GO:0072546">
    <property type="term" value="C:EMC complex"/>
    <property type="evidence" value="ECO:0007669"/>
    <property type="project" value="InterPro"/>
</dbReference>
<dbReference type="GO" id="GO:0051537">
    <property type="term" value="F:2 iron, 2 sulfur cluster binding"/>
    <property type="evidence" value="ECO:0007669"/>
    <property type="project" value="TreeGrafter"/>
</dbReference>
<dbReference type="GO" id="GO:0008198">
    <property type="term" value="F:ferrous iron binding"/>
    <property type="evidence" value="ECO:0007669"/>
    <property type="project" value="TreeGrafter"/>
</dbReference>
<dbReference type="AlphaFoldDB" id="A0A7J6RA60"/>
<dbReference type="GO" id="GO:0034986">
    <property type="term" value="F:iron chaperone activity"/>
    <property type="evidence" value="ECO:0007669"/>
    <property type="project" value="TreeGrafter"/>
</dbReference>
<sequence>MASRAVVARFFSTEMHHGSVTPPDAIEIDGDEYDARADDVLDNLFDAVDQACEKDGSKISSVDLHDGGVLEVETDNGQTFVINKHEASKLLWYSSPVSGPGYFAPEMKDGKKWWSEALNASVFDQFSRDLREMGSTALPKFRSAEGQQQTFTLEAYAKPQLHAVKLGVFTSRWTLLTTSVCVVGVLSATLPSRFVSNDQNDKHWASFNTITEAVPLFHCGIVGTPVMKLGLSLVDAYCQKKELKVVALYTSAAKPTPVVRQMATALGKYSAVIIYCMQVRSKKVTMVGYSPDGLRKDSPDCSIAAPEGADEKVVEMISTARYADLYDLDDHLHDPSRDIFGYNLAGA</sequence>
<keyword evidence="5" id="KW-1185">Reference proteome</keyword>
<gene>
    <name evidence="4" type="primary">FRR4</name>
    <name evidence="4" type="ORF">FOZ63_031111</name>
</gene>
<protein>
    <submittedName>
        <fullName evidence="4">Mitochondrial chaperone Frataxin</fullName>
    </submittedName>
</protein>
<name>A0A7J6RA60_PEROL</name>
<keyword evidence="2" id="KW-0813">Transport</keyword>
<dbReference type="GO" id="GO:0006826">
    <property type="term" value="P:iron ion transport"/>
    <property type="evidence" value="ECO:0007669"/>
    <property type="project" value="UniProtKB-KW"/>
</dbReference>
<dbReference type="SUPFAM" id="SSF55387">
    <property type="entry name" value="Frataxin/Nqo15-like"/>
    <property type="match status" value="1"/>
</dbReference>
<organism evidence="4 5">
    <name type="scientific">Perkinsus olseni</name>
    <name type="common">Perkinsus atlanticus</name>
    <dbReference type="NCBI Taxonomy" id="32597"/>
    <lineage>
        <taxon>Eukaryota</taxon>
        <taxon>Sar</taxon>
        <taxon>Alveolata</taxon>
        <taxon>Perkinsozoa</taxon>
        <taxon>Perkinsea</taxon>
        <taxon>Perkinsida</taxon>
        <taxon>Perkinsidae</taxon>
        <taxon>Perkinsus</taxon>
    </lineage>
</organism>
<dbReference type="GO" id="GO:0005739">
    <property type="term" value="C:mitochondrion"/>
    <property type="evidence" value="ECO:0007669"/>
    <property type="project" value="TreeGrafter"/>
</dbReference>
<dbReference type="InterPro" id="IPR002908">
    <property type="entry name" value="Frataxin/CyaY"/>
</dbReference>
<dbReference type="SMART" id="SM01219">
    <property type="entry name" value="Frataxin_Cyay"/>
    <property type="match status" value="1"/>
</dbReference>
<dbReference type="GO" id="GO:0016226">
    <property type="term" value="P:iron-sulfur cluster assembly"/>
    <property type="evidence" value="ECO:0007669"/>
    <property type="project" value="InterPro"/>
</dbReference>
<comment type="similarity">
    <text evidence="1">Belongs to the frataxin family.</text>
</comment>
<dbReference type="PANTHER" id="PTHR16821">
    <property type="entry name" value="FRATAXIN"/>
    <property type="match status" value="1"/>
</dbReference>
<dbReference type="InterPro" id="IPR036524">
    <property type="entry name" value="Frataxin/CyaY_sf"/>
</dbReference>
<keyword evidence="2" id="KW-0406">Ion transport</keyword>
<feature type="non-terminal residue" evidence="4">
    <location>
        <position position="347"/>
    </location>
</feature>
<dbReference type="InterPro" id="IPR005366">
    <property type="entry name" value="EMC8/9"/>
</dbReference>
<dbReference type="GO" id="GO:0008199">
    <property type="term" value="F:ferric iron binding"/>
    <property type="evidence" value="ECO:0007669"/>
    <property type="project" value="InterPro"/>
</dbReference>
<evidence type="ECO:0000313" key="4">
    <source>
        <dbReference type="EMBL" id="KAF4717171.1"/>
    </source>
</evidence>
<evidence type="ECO:0000313" key="5">
    <source>
        <dbReference type="Proteomes" id="UP000553632"/>
    </source>
</evidence>
<dbReference type="Pfam" id="PF01491">
    <property type="entry name" value="Frataxin_Cyay"/>
    <property type="match status" value="1"/>
</dbReference>
<keyword evidence="2" id="KW-0410">Iron transport</keyword>
<evidence type="ECO:0000256" key="3">
    <source>
        <dbReference type="ARBA" id="ARBA00023004"/>
    </source>
</evidence>
<proteinExistence type="inferred from homology"/>
<dbReference type="EMBL" id="JABANO010027247">
    <property type="protein sequence ID" value="KAF4717171.1"/>
    <property type="molecule type" value="Genomic_DNA"/>
</dbReference>
<dbReference type="Proteomes" id="UP000553632">
    <property type="component" value="Unassembled WGS sequence"/>
</dbReference>
<dbReference type="PANTHER" id="PTHR16821:SF2">
    <property type="entry name" value="FRATAXIN, MITOCHONDRIAL"/>
    <property type="match status" value="1"/>
</dbReference>
<accession>A0A7J6RA60</accession>
<comment type="caution">
    <text evidence="4">The sequence shown here is derived from an EMBL/GenBank/DDBJ whole genome shotgun (WGS) entry which is preliminary data.</text>
</comment>
<dbReference type="GO" id="GO:0004322">
    <property type="term" value="F:ferroxidase activity"/>
    <property type="evidence" value="ECO:0007669"/>
    <property type="project" value="TreeGrafter"/>
</dbReference>
<keyword evidence="3" id="KW-0408">Iron</keyword>
<dbReference type="GO" id="GO:0006879">
    <property type="term" value="P:intracellular iron ion homeostasis"/>
    <property type="evidence" value="ECO:0007669"/>
    <property type="project" value="TreeGrafter"/>
</dbReference>
<reference evidence="4 5" key="1">
    <citation type="submission" date="2020-04" db="EMBL/GenBank/DDBJ databases">
        <title>Perkinsus olseni comparative genomics.</title>
        <authorList>
            <person name="Bogema D.R."/>
        </authorList>
    </citation>
    <scope>NUCLEOTIDE SEQUENCE [LARGE SCALE GENOMIC DNA]</scope>
    <source>
        <strain evidence="4 5">ATCC PRA-207</strain>
    </source>
</reference>
<evidence type="ECO:0000256" key="1">
    <source>
        <dbReference type="ARBA" id="ARBA00008183"/>
    </source>
</evidence>
<evidence type="ECO:0000256" key="2">
    <source>
        <dbReference type="ARBA" id="ARBA00022496"/>
    </source>
</evidence>
<dbReference type="Pfam" id="PF03665">
    <property type="entry name" value="UPF0172"/>
    <property type="match status" value="1"/>
</dbReference>